<protein>
    <submittedName>
        <fullName evidence="4">Trafficking protein particle complex subunit 9</fullName>
    </submittedName>
</protein>
<proteinExistence type="predicted"/>
<feature type="compositionally biased region" description="Acidic residues" evidence="1">
    <location>
        <begin position="627"/>
        <end position="639"/>
    </location>
</feature>
<comment type="caution">
    <text evidence="4">The sequence shown here is derived from an EMBL/GenBank/DDBJ whole genome shotgun (WGS) entry which is preliminary data.</text>
</comment>
<dbReference type="InterPro" id="IPR013935">
    <property type="entry name" value="Trs120_TRAPPC9"/>
</dbReference>
<feature type="chain" id="PRO_5047206143" evidence="2">
    <location>
        <begin position="17"/>
        <end position="1217"/>
    </location>
</feature>
<evidence type="ECO:0000256" key="2">
    <source>
        <dbReference type="SAM" id="SignalP"/>
    </source>
</evidence>
<feature type="domain" description="Trs120/TRAPPC9 N-terminal" evidence="3">
    <location>
        <begin position="41"/>
        <end position="199"/>
    </location>
</feature>
<dbReference type="Pfam" id="PF08626">
    <property type="entry name" value="TRAPPC9-Trs120"/>
    <property type="match status" value="1"/>
</dbReference>
<dbReference type="PANTHER" id="PTHR21512">
    <property type="entry name" value="TRAFFICKING PROTEIN PARTICLE COMPLEX SUBUNIT 9"/>
    <property type="match status" value="1"/>
</dbReference>
<organism evidence="4 5">
    <name type="scientific">Anaeramoeba flamelloides</name>
    <dbReference type="NCBI Taxonomy" id="1746091"/>
    <lineage>
        <taxon>Eukaryota</taxon>
        <taxon>Metamonada</taxon>
        <taxon>Anaeramoebidae</taxon>
        <taxon>Anaeramoeba</taxon>
    </lineage>
</organism>
<evidence type="ECO:0000256" key="1">
    <source>
        <dbReference type="SAM" id="MobiDB-lite"/>
    </source>
</evidence>
<feature type="signal peptide" evidence="2">
    <location>
        <begin position="1"/>
        <end position="16"/>
    </location>
</feature>
<feature type="region of interest" description="Disordered" evidence="1">
    <location>
        <begin position="612"/>
        <end position="639"/>
    </location>
</feature>
<gene>
    <name evidence="4" type="ORF">M0813_13346</name>
</gene>
<sequence length="1217" mass="141893">MTIFGILLNALAHAWATQEQLIGFNSYNFSTNQTVESAKYIKIIVKPIDKMSETTFDHYFSILRQFNEFSHKELDLRLLKNKNLAKGKVFIEFVKSNYITSKWETFEPHRQIFGLLATVDAKQTPNLNYAYKQYFNELTKLKESSLVGRCLVFHCGKETVDLEIGDMLLISNELRRSELEKMLKKFVLNFVSNLVVSFNLKIHQIKKDPKIIVIPSDFDFNSGGTHSNVIKKYQKGRKLKTIADLYLLSGFWDKAEERYQEVIDLSRFEDDLIYQAGSIQNLSCINTIKMKEKGISLYSKEYLQTISNNLQTAIMKYSKKNKYLQAETQLKLARFFLEYGGAKERGQAIAILQMVFLHRKVLQNDDKVLLLLGLASLYEFANMKRKFGFFLREIASSLHQQKKTKLSHDFLLYASKYFQLEGLIDIITGKPSKNYHTMKRGLQNQKNETKNKKITNQQRWVKLQQSLIFELILLAKELQDNLKVITYIIYGLKIFHNKLSKQQQIFFSRDLRKYSKFIAHDTHLNMIGIPKIIDCKIIPYNIDEIPIEKEKKSDDVFIFMPFLPDSGEGKIIEPIVWAENEIINISLTFANPFFFDLEIDEIVLLTDHTNQNSSLNSNTSSSSLNNNDDDEDDDEDDDDDSIFQSFPISAIIPSKSTNFEVIVSGKPIKSNIEIKIINCKISIFNIAFIHPIKLKQSIKVIDSLPKLAVTKIDLDKLSLFNGEETITFLQFHNQGSKKITDIQINKSITKSDDYKKTKNTPYEQFYCSPLIDFNQEIIDKNLPFEPGNQFYLPLKFSIREFVDEIVLKIVYQTELNNKFNFCRGIKIKFLINYRPGVSLQSFEILRPNPSFYKKQFGIVNQSNSFLVLLDIKNNGNTLFKIYCWLDNNIVMGNNRDHKDDNNDNDGNNKNSIDKEVIGENLNKNKTNELNGQNNNSFRNFLISTPKKYEGNFDSWARKLLKKKKKTILKSIKKKNNINFFKKFTCEAQSSIRIIIPMSGFQILKNPQSKIPFRKIVENYVQLTHNRPTSEDEKILLRDLNVKSWFLERLQLYWVSEYKNIGKVLLHSLEINQTHLNLLQPPFLSLNLSIQKNELDNKIILNHFHLMKLSIKNNHSKNVLINFKINVKYGGSIINPKIITKNYSNKENDYEKIENLDSKILWLGTFERKNILINSNYNFEHQVYISFLVKGRYILDVKCYIKDKKMTFNLLDPIEIFV</sequence>
<feature type="region of interest" description="Disordered" evidence="1">
    <location>
        <begin position="896"/>
        <end position="916"/>
    </location>
</feature>
<evidence type="ECO:0000313" key="5">
    <source>
        <dbReference type="Proteomes" id="UP001150062"/>
    </source>
</evidence>
<keyword evidence="5" id="KW-1185">Reference proteome</keyword>
<dbReference type="InterPro" id="IPR058563">
    <property type="entry name" value="Trs120_TRAPPC9_N"/>
</dbReference>
<dbReference type="Proteomes" id="UP001150062">
    <property type="component" value="Unassembled WGS sequence"/>
</dbReference>
<dbReference type="EMBL" id="JAOAOG010000029">
    <property type="protein sequence ID" value="KAJ6253472.1"/>
    <property type="molecule type" value="Genomic_DNA"/>
</dbReference>
<dbReference type="PANTHER" id="PTHR21512:SF5">
    <property type="entry name" value="TRAFFICKING PROTEIN PARTICLE COMPLEX SUBUNIT 9"/>
    <property type="match status" value="1"/>
</dbReference>
<accession>A0ABQ8Z9A8</accession>
<reference evidence="4" key="1">
    <citation type="submission" date="2022-08" db="EMBL/GenBank/DDBJ databases">
        <title>Novel sulfate-reducing endosymbionts in the free-living metamonad Anaeramoeba.</title>
        <authorList>
            <person name="Jerlstrom-Hultqvist J."/>
            <person name="Cepicka I."/>
            <person name="Gallot-Lavallee L."/>
            <person name="Salas-Leiva D."/>
            <person name="Curtis B.A."/>
            <person name="Zahonova K."/>
            <person name="Pipaliya S."/>
            <person name="Dacks J."/>
            <person name="Roger A.J."/>
        </authorList>
    </citation>
    <scope>NUCLEOTIDE SEQUENCE</scope>
    <source>
        <strain evidence="4">Schooner1</strain>
    </source>
</reference>
<keyword evidence="2" id="KW-0732">Signal</keyword>
<evidence type="ECO:0000313" key="4">
    <source>
        <dbReference type="EMBL" id="KAJ6253472.1"/>
    </source>
</evidence>
<name>A0ABQ8Z9A8_9EUKA</name>
<feature type="compositionally biased region" description="Low complexity" evidence="1">
    <location>
        <begin position="612"/>
        <end position="626"/>
    </location>
</feature>
<evidence type="ECO:0000259" key="3">
    <source>
        <dbReference type="Pfam" id="PF08626"/>
    </source>
</evidence>